<dbReference type="Proteomes" id="UP000242205">
    <property type="component" value="Chromosome"/>
</dbReference>
<gene>
    <name evidence="1" type="ORF">C0099_09665</name>
</gene>
<evidence type="ECO:0008006" key="3">
    <source>
        <dbReference type="Google" id="ProtNLM"/>
    </source>
</evidence>
<evidence type="ECO:0000313" key="1">
    <source>
        <dbReference type="EMBL" id="AUN95173.1"/>
    </source>
</evidence>
<protein>
    <recommendedName>
        <fullName evidence="3">Molecular chaperone DnaJ</fullName>
    </recommendedName>
</protein>
<reference evidence="1 2" key="1">
    <citation type="submission" date="2018-01" db="EMBL/GenBank/DDBJ databases">
        <authorList>
            <person name="Fu G.-Y."/>
        </authorList>
    </citation>
    <scope>NUCLEOTIDE SEQUENCE [LARGE SCALE GENOMIC DNA]</scope>
    <source>
        <strain evidence="1 2">SY39</strain>
    </source>
</reference>
<accession>A0A2I6S7E0</accession>
<dbReference type="KEGG" id="atw:C0099_09665"/>
<dbReference type="SUPFAM" id="SSF57938">
    <property type="entry name" value="DnaJ/Hsp40 cysteine-rich domain"/>
    <property type="match status" value="1"/>
</dbReference>
<evidence type="ECO:0000313" key="2">
    <source>
        <dbReference type="Proteomes" id="UP000242205"/>
    </source>
</evidence>
<dbReference type="AlphaFoldDB" id="A0A2I6S7E0"/>
<dbReference type="EMBL" id="CP025682">
    <property type="protein sequence ID" value="AUN95173.1"/>
    <property type="molecule type" value="Genomic_DNA"/>
</dbReference>
<name>A0A2I6S7E0_9RHOO</name>
<organism evidence="1 2">
    <name type="scientific">Pseudazoarcus pumilus</name>
    <dbReference type="NCBI Taxonomy" id="2067960"/>
    <lineage>
        <taxon>Bacteria</taxon>
        <taxon>Pseudomonadati</taxon>
        <taxon>Pseudomonadota</taxon>
        <taxon>Betaproteobacteria</taxon>
        <taxon>Rhodocyclales</taxon>
        <taxon>Zoogloeaceae</taxon>
        <taxon>Pseudazoarcus</taxon>
    </lineage>
</organism>
<sequence length="66" mass="7037">MLDVLAKLLNWFFNNLERRFGLHTGRDSPPAATRECASCGGEGVLAETGDVCPSCHGSGRDEAGSR</sequence>
<dbReference type="Gene3D" id="6.20.20.10">
    <property type="match status" value="1"/>
</dbReference>
<dbReference type="InterPro" id="IPR036410">
    <property type="entry name" value="HSP_DnaJ_Cys-rich_dom_sf"/>
</dbReference>
<keyword evidence="2" id="KW-1185">Reference proteome</keyword>
<proteinExistence type="predicted"/>